<gene>
    <name evidence="6" type="ORF">EXM22_09020</name>
</gene>
<evidence type="ECO:0000259" key="5">
    <source>
        <dbReference type="Pfam" id="PF13407"/>
    </source>
</evidence>
<evidence type="ECO:0000256" key="3">
    <source>
        <dbReference type="ARBA" id="ARBA00022729"/>
    </source>
</evidence>
<dbReference type="EMBL" id="CP036150">
    <property type="protein sequence ID" value="QEN08121.1"/>
    <property type="molecule type" value="Genomic_DNA"/>
</dbReference>
<dbReference type="PROSITE" id="PS51257">
    <property type="entry name" value="PROKAR_LIPOPROTEIN"/>
    <property type="match status" value="1"/>
</dbReference>
<keyword evidence="7" id="KW-1185">Reference proteome</keyword>
<feature type="domain" description="Periplasmic binding protein" evidence="5">
    <location>
        <begin position="53"/>
        <end position="279"/>
    </location>
</feature>
<dbReference type="SUPFAM" id="SSF53822">
    <property type="entry name" value="Periplasmic binding protein-like I"/>
    <property type="match status" value="1"/>
</dbReference>
<feature type="chain" id="PRO_5022889644" evidence="4">
    <location>
        <begin position="25"/>
        <end position="347"/>
    </location>
</feature>
<comment type="subcellular location">
    <subcellularLocation>
        <location evidence="1">Cell envelope</location>
    </subcellularLocation>
</comment>
<dbReference type="InterPro" id="IPR025997">
    <property type="entry name" value="SBP_2_dom"/>
</dbReference>
<dbReference type="PANTHER" id="PTHR46847:SF1">
    <property type="entry name" value="D-ALLOSE-BINDING PERIPLASMIC PROTEIN-RELATED"/>
    <property type="match status" value="1"/>
</dbReference>
<accession>A0A5C1QKK3</accession>
<dbReference type="KEGG" id="ock:EXM22_09020"/>
<dbReference type="Gene3D" id="3.40.50.2300">
    <property type="match status" value="2"/>
</dbReference>
<sequence>MKRILSVTMVLMLFAGAFMITGCAKEEAPMAAAAPAPAAEAAPVMEKSYSGKIGVSLPTATHGYMGRVNWWVQKSVKDWEEKHPELEFLVVSADSVTKQASDIEDLMIKEIDALVCFPFDSSLTAVIEKAYNAGIYTVVLDRGATKPVYDVYISNDDEGYTREGTKWIAEQLGNKGKIVIIEGIPSVINSIRVDTIKETAAKYGLEVLDSQPGMWNPEKALAVMENYLQKYPEIDAVYTADDDMMKGALQAYKESGRDDIKIFLGGGADKEILKMIMDDSNPLVKANVTYPPDCIATAVGLAVLGLNDQVFEGFYQKKLPIRIILAAELVTKENADQYYVEDELNFQ</sequence>
<dbReference type="Pfam" id="PF13407">
    <property type="entry name" value="Peripla_BP_4"/>
    <property type="match status" value="1"/>
</dbReference>
<dbReference type="InterPro" id="IPR028082">
    <property type="entry name" value="Peripla_BP_I"/>
</dbReference>
<evidence type="ECO:0000313" key="7">
    <source>
        <dbReference type="Proteomes" id="UP000324209"/>
    </source>
</evidence>
<evidence type="ECO:0000313" key="6">
    <source>
        <dbReference type="EMBL" id="QEN08121.1"/>
    </source>
</evidence>
<dbReference type="GO" id="GO:0030246">
    <property type="term" value="F:carbohydrate binding"/>
    <property type="evidence" value="ECO:0007669"/>
    <property type="project" value="UniProtKB-ARBA"/>
</dbReference>
<comment type="similarity">
    <text evidence="2">Belongs to the bacterial solute-binding protein 2 family.</text>
</comment>
<organism evidence="6 7">
    <name type="scientific">Oceanispirochaeta crateris</name>
    <dbReference type="NCBI Taxonomy" id="2518645"/>
    <lineage>
        <taxon>Bacteria</taxon>
        <taxon>Pseudomonadati</taxon>
        <taxon>Spirochaetota</taxon>
        <taxon>Spirochaetia</taxon>
        <taxon>Spirochaetales</taxon>
        <taxon>Spirochaetaceae</taxon>
        <taxon>Oceanispirochaeta</taxon>
    </lineage>
</organism>
<evidence type="ECO:0000256" key="4">
    <source>
        <dbReference type="SAM" id="SignalP"/>
    </source>
</evidence>
<proteinExistence type="inferred from homology"/>
<name>A0A5C1QKK3_9SPIO</name>
<dbReference type="GO" id="GO:0030313">
    <property type="term" value="C:cell envelope"/>
    <property type="evidence" value="ECO:0007669"/>
    <property type="project" value="UniProtKB-SubCell"/>
</dbReference>
<dbReference type="AlphaFoldDB" id="A0A5C1QKK3"/>
<dbReference type="PANTHER" id="PTHR46847">
    <property type="entry name" value="D-ALLOSE-BINDING PERIPLASMIC PROTEIN-RELATED"/>
    <property type="match status" value="1"/>
</dbReference>
<keyword evidence="3 4" id="KW-0732">Signal</keyword>
<evidence type="ECO:0000256" key="2">
    <source>
        <dbReference type="ARBA" id="ARBA00007639"/>
    </source>
</evidence>
<dbReference type="OrthoDB" id="9814427at2"/>
<dbReference type="Proteomes" id="UP000324209">
    <property type="component" value="Chromosome"/>
</dbReference>
<protein>
    <submittedName>
        <fullName evidence="6">Ribose ABC transporter substrate-binding protein</fullName>
    </submittedName>
</protein>
<dbReference type="RefSeq" id="WP_149486201.1">
    <property type="nucleotide sequence ID" value="NZ_CP036150.1"/>
</dbReference>
<feature type="signal peptide" evidence="4">
    <location>
        <begin position="1"/>
        <end position="24"/>
    </location>
</feature>
<reference evidence="6 7" key="1">
    <citation type="submission" date="2019-02" db="EMBL/GenBank/DDBJ databases">
        <title>Complete Genome Sequence and Methylome Analysis of free living Spirochaetas.</title>
        <authorList>
            <person name="Fomenkov A."/>
            <person name="Dubinina G."/>
            <person name="Leshcheva N."/>
            <person name="Mikheeva N."/>
            <person name="Grabovich M."/>
            <person name="Vincze T."/>
            <person name="Roberts R.J."/>
        </authorList>
    </citation>
    <scope>NUCLEOTIDE SEQUENCE [LARGE SCALE GENOMIC DNA]</scope>
    <source>
        <strain evidence="6 7">K2</strain>
    </source>
</reference>
<evidence type="ECO:0000256" key="1">
    <source>
        <dbReference type="ARBA" id="ARBA00004196"/>
    </source>
</evidence>